<comment type="caution">
    <text evidence="6">The sequence shown here is derived from an EMBL/GenBank/DDBJ whole genome shotgun (WGS) entry which is preliminary data.</text>
</comment>
<accession>A0ABR6BQ30</accession>
<name>A0ABR6BQ30_9PSEU</name>
<dbReference type="CDD" id="cd08493">
    <property type="entry name" value="PBP2_DppA_like"/>
    <property type="match status" value="1"/>
</dbReference>
<dbReference type="InterPro" id="IPR030678">
    <property type="entry name" value="Peptide/Ni-bd"/>
</dbReference>
<keyword evidence="2" id="KW-0813">Transport</keyword>
<dbReference type="Pfam" id="PF00496">
    <property type="entry name" value="SBP_bac_5"/>
    <property type="match status" value="1"/>
</dbReference>
<evidence type="ECO:0000256" key="4">
    <source>
        <dbReference type="SAM" id="SignalP"/>
    </source>
</evidence>
<evidence type="ECO:0000313" key="6">
    <source>
        <dbReference type="EMBL" id="MBA8928997.1"/>
    </source>
</evidence>
<organism evidence="6 7">
    <name type="scientific">Kutzneria viridogrisea</name>
    <dbReference type="NCBI Taxonomy" id="47990"/>
    <lineage>
        <taxon>Bacteria</taxon>
        <taxon>Bacillati</taxon>
        <taxon>Actinomycetota</taxon>
        <taxon>Actinomycetes</taxon>
        <taxon>Pseudonocardiales</taxon>
        <taxon>Pseudonocardiaceae</taxon>
        <taxon>Kutzneria</taxon>
    </lineage>
</organism>
<evidence type="ECO:0000259" key="5">
    <source>
        <dbReference type="Pfam" id="PF00496"/>
    </source>
</evidence>
<dbReference type="InterPro" id="IPR039424">
    <property type="entry name" value="SBP_5"/>
</dbReference>
<keyword evidence="3 4" id="KW-0732">Signal</keyword>
<keyword evidence="7" id="KW-1185">Reference proteome</keyword>
<protein>
    <submittedName>
        <fullName evidence="6">Peptide/nickel transport system substrate-binding protein</fullName>
    </submittedName>
</protein>
<evidence type="ECO:0000256" key="1">
    <source>
        <dbReference type="ARBA" id="ARBA00005695"/>
    </source>
</evidence>
<dbReference type="PIRSF" id="PIRSF002741">
    <property type="entry name" value="MppA"/>
    <property type="match status" value="1"/>
</dbReference>
<evidence type="ECO:0000313" key="7">
    <source>
        <dbReference type="Proteomes" id="UP000517916"/>
    </source>
</evidence>
<dbReference type="Gene3D" id="3.90.76.10">
    <property type="entry name" value="Dipeptide-binding Protein, Domain 1"/>
    <property type="match status" value="1"/>
</dbReference>
<dbReference type="PANTHER" id="PTHR30290:SF9">
    <property type="entry name" value="OLIGOPEPTIDE-BINDING PROTEIN APPA"/>
    <property type="match status" value="1"/>
</dbReference>
<dbReference type="EMBL" id="JACJID010000005">
    <property type="protein sequence ID" value="MBA8928997.1"/>
    <property type="molecule type" value="Genomic_DNA"/>
</dbReference>
<comment type="similarity">
    <text evidence="1">Belongs to the bacterial solute-binding protein 5 family.</text>
</comment>
<feature type="chain" id="PRO_5045088366" evidence="4">
    <location>
        <begin position="25"/>
        <end position="560"/>
    </location>
</feature>
<dbReference type="PROSITE" id="PS51257">
    <property type="entry name" value="PROKAR_LIPOPROTEIN"/>
    <property type="match status" value="1"/>
</dbReference>
<dbReference type="InterPro" id="IPR000914">
    <property type="entry name" value="SBP_5_dom"/>
</dbReference>
<feature type="domain" description="Solute-binding protein family 5" evidence="5">
    <location>
        <begin position="87"/>
        <end position="476"/>
    </location>
</feature>
<proteinExistence type="inferred from homology"/>
<reference evidence="6 7" key="1">
    <citation type="submission" date="2020-08" db="EMBL/GenBank/DDBJ databases">
        <title>Genomic Encyclopedia of Archaeal and Bacterial Type Strains, Phase II (KMG-II): from individual species to whole genera.</title>
        <authorList>
            <person name="Goeker M."/>
        </authorList>
    </citation>
    <scope>NUCLEOTIDE SEQUENCE [LARGE SCALE GENOMIC DNA]</scope>
    <source>
        <strain evidence="6 7">DSM 43850</strain>
    </source>
</reference>
<dbReference type="RefSeq" id="WP_025353905.1">
    <property type="nucleotide sequence ID" value="NZ_BAAABQ010000022.1"/>
</dbReference>
<feature type="signal peptide" evidence="4">
    <location>
        <begin position="1"/>
        <end position="24"/>
    </location>
</feature>
<dbReference type="Proteomes" id="UP000517916">
    <property type="component" value="Unassembled WGS sequence"/>
</dbReference>
<evidence type="ECO:0000256" key="2">
    <source>
        <dbReference type="ARBA" id="ARBA00022448"/>
    </source>
</evidence>
<sequence length="560" mass="60590">MRQTRTVHRRWLVAVGMVTVSAVALTGCAQSQRGDQGGGGKTGGTLNFGLEGQPKLFDPFYANEGATFTVTHQIFNNLVTFKPGTTELTGDLASSYETAADGLSYTFHLRAGVKFTDGTTFDADAVCKNFTRWYNQTGAGQSEAVSQYWVDNVGGFADGKDPSLYKGCQAKDTSTAVVSVTKTSSQFLDLLAEAPFAIQSPTAMDKGKANEVKQQGDSFTFPDYSNAPVGTGPFKLAKNDVANKTIELVRNEDYWGEKAKLDKIIFKVIGDETVRKQELQSGGIDGYNLPSPADWSALETAGYQVLKRPVFNVLYLGVGQKNNASLRDLKVRQALAYAINRDQLVKTQLPAGAKVATQFQPENVDGYAKDVQAYNYDLARAKQLLNEAGASKLSVNFYWPSEVTRPYMPNPQNIYTAIANDLKAAGITVNAITKPWNGGYLTDVDQGKADLFLLGWTGDIPAPANWTGTFFASTTNRFGIGNSPWGQQLVDSLKAADAEPDTAKRTADYQDINKKLMSDYLPGVPLSHSPPAIVFKKGITGFVPSPMTSSEESYASVSLG</sequence>
<evidence type="ECO:0000256" key="3">
    <source>
        <dbReference type="ARBA" id="ARBA00022729"/>
    </source>
</evidence>
<dbReference type="PANTHER" id="PTHR30290">
    <property type="entry name" value="PERIPLASMIC BINDING COMPONENT OF ABC TRANSPORTER"/>
    <property type="match status" value="1"/>
</dbReference>
<gene>
    <name evidence="6" type="ORF">BC739_006215</name>
</gene>
<dbReference type="Gene3D" id="3.10.105.10">
    <property type="entry name" value="Dipeptide-binding Protein, Domain 3"/>
    <property type="match status" value="1"/>
</dbReference>
<dbReference type="Gene3D" id="3.40.190.10">
    <property type="entry name" value="Periplasmic binding protein-like II"/>
    <property type="match status" value="1"/>
</dbReference>
<dbReference type="SUPFAM" id="SSF53850">
    <property type="entry name" value="Periplasmic binding protein-like II"/>
    <property type="match status" value="1"/>
</dbReference>